<dbReference type="InterPro" id="IPR001041">
    <property type="entry name" value="2Fe-2S_ferredoxin-type"/>
</dbReference>
<evidence type="ECO:0000256" key="5">
    <source>
        <dbReference type="ARBA" id="ARBA00022714"/>
    </source>
</evidence>
<evidence type="ECO:0000256" key="7">
    <source>
        <dbReference type="ARBA" id="ARBA00022827"/>
    </source>
</evidence>
<feature type="binding site" evidence="18">
    <location>
        <position position="1126"/>
    </location>
    <ligand>
        <name>Mo-molybdopterin</name>
        <dbReference type="ChEBI" id="CHEBI:71302"/>
    </ligand>
    <ligandPart>
        <name>Mo</name>
        <dbReference type="ChEBI" id="CHEBI:28685"/>
    </ligandPart>
</feature>
<feature type="binding site" evidence="17">
    <location>
        <position position="441"/>
    </location>
    <ligand>
        <name>FAD</name>
        <dbReference type="ChEBI" id="CHEBI:57692"/>
    </ligand>
</feature>
<feature type="domain" description="2Fe-2S ferredoxin-type" evidence="19">
    <location>
        <begin position="10"/>
        <end position="103"/>
    </location>
</feature>
<dbReference type="Gene3D" id="3.10.20.30">
    <property type="match status" value="1"/>
</dbReference>
<feature type="binding site" evidence="17">
    <location>
        <position position="416"/>
    </location>
    <ligand>
        <name>FAD</name>
        <dbReference type="ChEBI" id="CHEBI:57692"/>
    </ligand>
</feature>
<keyword evidence="4" id="KW-0285">Flavoprotein</keyword>
<reference evidence="21" key="1">
    <citation type="journal article" date="2021" name="Front. Plant Sci.">
        <title>Chromosome-Scale Genome Assembly for Chinese Sour Jujube and Insights Into Its Genome Evolution and Domestication Signature.</title>
        <authorList>
            <person name="Shen L.-Y."/>
            <person name="Luo H."/>
            <person name="Wang X.-L."/>
            <person name="Wang X.-M."/>
            <person name="Qiu X.-J."/>
            <person name="Liu H."/>
            <person name="Zhou S.-S."/>
            <person name="Jia K.-H."/>
            <person name="Nie S."/>
            <person name="Bao Y.-T."/>
            <person name="Zhang R.-G."/>
            <person name="Yun Q.-Z."/>
            <person name="Chai Y.-H."/>
            <person name="Lu J.-Y."/>
            <person name="Li Y."/>
            <person name="Zhao S.-W."/>
            <person name="Mao J.-F."/>
            <person name="Jia S.-G."/>
            <person name="Mao Y.-M."/>
        </authorList>
    </citation>
    <scope>NUCLEOTIDE SEQUENCE</scope>
    <source>
        <strain evidence="21">AT0</strain>
        <tissue evidence="21">Leaf</tissue>
    </source>
</reference>
<keyword evidence="7 17" id="KW-0274">FAD</keyword>
<feature type="binding site" evidence="18">
    <location>
        <position position="172"/>
    </location>
    <ligand>
        <name>[2Fe-2S] cluster</name>
        <dbReference type="ChEBI" id="CHEBI:190135"/>
        <label>2</label>
    </ligand>
</feature>
<dbReference type="SMART" id="SM01092">
    <property type="entry name" value="CO_deh_flav_C"/>
    <property type="match status" value="1"/>
</dbReference>
<comment type="cofactor">
    <cofactor evidence="18">
        <name>Mo-molybdopterin</name>
        <dbReference type="ChEBI" id="CHEBI:71302"/>
    </cofactor>
    <text evidence="18">Binds 1 Mo-molybdopterin (Mo-MPT) cofactor per subunit.</text>
</comment>
<proteinExistence type="inferred from homology"/>
<feature type="binding site" evidence="18">
    <location>
        <position position="952"/>
    </location>
    <ligand>
        <name>Mo-molybdopterin</name>
        <dbReference type="ChEBI" id="CHEBI:71302"/>
    </ligand>
    <ligandPart>
        <name>Mo</name>
        <dbReference type="ChEBI" id="CHEBI:28685"/>
    </ligandPart>
</feature>
<dbReference type="InterPro" id="IPR036318">
    <property type="entry name" value="FAD-bd_PCMH-like_sf"/>
</dbReference>
<dbReference type="PANTHER" id="PTHR11908:SF132">
    <property type="entry name" value="ALDEHYDE OXIDASE 1-RELATED"/>
    <property type="match status" value="1"/>
</dbReference>
<dbReference type="GO" id="GO:0050302">
    <property type="term" value="F:indole-3-acetaldehyde oxidase activity"/>
    <property type="evidence" value="ECO:0007669"/>
    <property type="project" value="UniProtKB-EC"/>
</dbReference>
<feature type="active site" description="Proton acceptor" evidence="16">
    <location>
        <position position="1299"/>
    </location>
</feature>
<keyword evidence="9" id="KW-0560">Oxidoreductase</keyword>
<dbReference type="InterPro" id="IPR008274">
    <property type="entry name" value="AldOxase/xan_DH_MoCoBD1"/>
</dbReference>
<dbReference type="GO" id="GO:0071949">
    <property type="term" value="F:FAD binding"/>
    <property type="evidence" value="ECO:0007669"/>
    <property type="project" value="InterPro"/>
</dbReference>
<dbReference type="InterPro" id="IPR012675">
    <property type="entry name" value="Beta-grasp_dom_sf"/>
</dbReference>
<dbReference type="GO" id="GO:0005506">
    <property type="term" value="F:iron ion binding"/>
    <property type="evidence" value="ECO:0007669"/>
    <property type="project" value="InterPro"/>
</dbReference>
<dbReference type="Pfam" id="PF20256">
    <property type="entry name" value="MoCoBD_2"/>
    <property type="match status" value="1"/>
</dbReference>
<dbReference type="FunFam" id="1.10.150.120:FF:000006">
    <property type="entry name" value="Aldehyde oxidase"/>
    <property type="match status" value="1"/>
</dbReference>
<dbReference type="SUPFAM" id="SSF56176">
    <property type="entry name" value="FAD-binding/transporter-associated domain-like"/>
    <property type="match status" value="1"/>
</dbReference>
<evidence type="ECO:0000256" key="11">
    <source>
        <dbReference type="ARBA" id="ARBA00023014"/>
    </source>
</evidence>
<comment type="cofactor">
    <cofactor evidence="14">
        <name>[2Fe-2S] cluster</name>
        <dbReference type="ChEBI" id="CHEBI:190135"/>
    </cofactor>
</comment>
<evidence type="ECO:0000256" key="16">
    <source>
        <dbReference type="PIRSR" id="PIRSR000127-1"/>
    </source>
</evidence>
<evidence type="ECO:0000256" key="12">
    <source>
        <dbReference type="ARBA" id="ARBA00023027"/>
    </source>
</evidence>
<keyword evidence="11 18" id="KW-0411">Iron-sulfur</keyword>
<feature type="binding site" evidence="18">
    <location>
        <position position="125"/>
    </location>
    <ligand>
        <name>[2Fe-2S] cluster</name>
        <dbReference type="ChEBI" id="CHEBI:190135"/>
        <label>2</label>
    </ligand>
</feature>
<dbReference type="InterPro" id="IPR016167">
    <property type="entry name" value="FAD-bd_PCMH_sub1"/>
</dbReference>
<comment type="caution">
    <text evidence="21">The sequence shown here is derived from an EMBL/GenBank/DDBJ whole genome shotgun (WGS) entry which is preliminary data.</text>
</comment>
<dbReference type="PROSITE" id="PS51387">
    <property type="entry name" value="FAD_PCMH"/>
    <property type="match status" value="1"/>
</dbReference>
<dbReference type="Gene3D" id="3.30.365.10">
    <property type="entry name" value="Aldehyde oxidase/xanthine dehydrogenase, molybdopterin binding domain"/>
    <property type="match status" value="5"/>
</dbReference>
<protein>
    <recommendedName>
        <fullName evidence="15">indole-3-acetaldehyde oxidase</fullName>
        <ecNumber evidence="15">1.2.3.7</ecNumber>
    </recommendedName>
</protein>
<evidence type="ECO:0000256" key="13">
    <source>
        <dbReference type="ARBA" id="ARBA00023070"/>
    </source>
</evidence>
<dbReference type="Gene3D" id="3.90.1170.50">
    <property type="entry name" value="Aldehyde oxidase/xanthine dehydrogenase, a/b hammerhead"/>
    <property type="match status" value="1"/>
</dbReference>
<evidence type="ECO:0000256" key="8">
    <source>
        <dbReference type="ARBA" id="ARBA00022865"/>
    </source>
</evidence>
<comment type="cofactor">
    <cofactor evidence="1 17">
        <name>FAD</name>
        <dbReference type="ChEBI" id="CHEBI:57692"/>
    </cofactor>
</comment>
<dbReference type="InterPro" id="IPR002346">
    <property type="entry name" value="Mopterin_DH_FAD-bd"/>
</dbReference>
<dbReference type="Pfam" id="PF00111">
    <property type="entry name" value="Fer2"/>
    <property type="match status" value="1"/>
</dbReference>
<dbReference type="InterPro" id="IPR036683">
    <property type="entry name" value="CO_DH_flav_C_dom_sf"/>
</dbReference>
<dbReference type="InterPro" id="IPR016166">
    <property type="entry name" value="FAD-bd_PCMH"/>
</dbReference>
<keyword evidence="3 18" id="KW-0500">Molybdenum</keyword>
<dbReference type="PROSITE" id="PS51085">
    <property type="entry name" value="2FE2S_FER_2"/>
    <property type="match status" value="1"/>
</dbReference>
<feature type="binding site" evidence="18">
    <location>
        <position position="839"/>
    </location>
    <ligand>
        <name>Mo-molybdopterin</name>
        <dbReference type="ChEBI" id="CHEBI:71302"/>
    </ligand>
    <ligandPart>
        <name>Mo</name>
        <dbReference type="ChEBI" id="CHEBI:28685"/>
    </ligandPart>
</feature>
<dbReference type="InterPro" id="IPR036884">
    <property type="entry name" value="2Fe-2S-bd_dom_sf"/>
</dbReference>
<dbReference type="Gene3D" id="3.30.390.50">
    <property type="entry name" value="CO dehydrogenase flavoprotein, C-terminal domain"/>
    <property type="match status" value="1"/>
</dbReference>
<dbReference type="SUPFAM" id="SSF56003">
    <property type="entry name" value="Molybdenum cofactor-binding domain"/>
    <property type="match status" value="2"/>
</dbReference>
<evidence type="ECO:0000256" key="14">
    <source>
        <dbReference type="ARBA" id="ARBA00034078"/>
    </source>
</evidence>
<evidence type="ECO:0000256" key="17">
    <source>
        <dbReference type="PIRSR" id="PIRSR000127-2"/>
    </source>
</evidence>
<feature type="binding site" evidence="18">
    <location>
        <position position="60"/>
    </location>
    <ligand>
        <name>[2Fe-2S] cluster</name>
        <dbReference type="ChEBI" id="CHEBI:190135"/>
        <label>1</label>
    </ligand>
</feature>
<dbReference type="InterPro" id="IPR005107">
    <property type="entry name" value="CO_DH_flav_C"/>
</dbReference>
<feature type="binding site" evidence="18">
    <location>
        <position position="128"/>
    </location>
    <ligand>
        <name>[2Fe-2S] cluster</name>
        <dbReference type="ChEBI" id="CHEBI:190135"/>
        <label>2</label>
    </ligand>
</feature>
<dbReference type="PIRSF" id="PIRSF000127">
    <property type="entry name" value="Xanthine_DH"/>
    <property type="match status" value="1"/>
</dbReference>
<evidence type="ECO:0000256" key="18">
    <source>
        <dbReference type="PIRSR" id="PIRSR000127-3"/>
    </source>
</evidence>
<evidence type="ECO:0000259" key="20">
    <source>
        <dbReference type="PROSITE" id="PS51387"/>
    </source>
</evidence>
<dbReference type="SUPFAM" id="SSF47741">
    <property type="entry name" value="CO dehydrogenase ISP C-domain like"/>
    <property type="match status" value="1"/>
</dbReference>
<dbReference type="PANTHER" id="PTHR11908">
    <property type="entry name" value="XANTHINE DEHYDROGENASE"/>
    <property type="match status" value="1"/>
</dbReference>
<name>A0A978VST0_ZIZJJ</name>
<evidence type="ECO:0000259" key="19">
    <source>
        <dbReference type="PROSITE" id="PS51085"/>
    </source>
</evidence>
<dbReference type="Pfam" id="PF01799">
    <property type="entry name" value="Fer2_2"/>
    <property type="match status" value="1"/>
</dbReference>
<keyword evidence="10 18" id="KW-0408">Iron</keyword>
<evidence type="ECO:0000256" key="3">
    <source>
        <dbReference type="ARBA" id="ARBA00022505"/>
    </source>
</evidence>
<dbReference type="EMBL" id="JAEACU010000002">
    <property type="protein sequence ID" value="KAH7541875.1"/>
    <property type="molecule type" value="Genomic_DNA"/>
</dbReference>
<dbReference type="Gene3D" id="3.30.43.10">
    <property type="entry name" value="Uridine Diphospho-n-acetylenolpyruvylglucosamine Reductase, domain 2"/>
    <property type="match status" value="1"/>
</dbReference>
<evidence type="ECO:0000256" key="1">
    <source>
        <dbReference type="ARBA" id="ARBA00001974"/>
    </source>
</evidence>
<evidence type="ECO:0000256" key="10">
    <source>
        <dbReference type="ARBA" id="ARBA00023004"/>
    </source>
</evidence>
<dbReference type="Pfam" id="PF02738">
    <property type="entry name" value="MoCoBD_1"/>
    <property type="match status" value="2"/>
</dbReference>
<dbReference type="Pfam" id="PF01315">
    <property type="entry name" value="Ald_Xan_dh_C"/>
    <property type="match status" value="1"/>
</dbReference>
<comment type="similarity">
    <text evidence="2">Belongs to the xanthine dehydrogenase family.</text>
</comment>
<feature type="binding site" evidence="17">
    <location>
        <begin position="360"/>
        <end position="364"/>
    </location>
    <ligand>
        <name>FAD</name>
        <dbReference type="ChEBI" id="CHEBI:57692"/>
    </ligand>
</feature>
<keyword evidence="8" id="KW-0937">Abscisic acid biosynthesis</keyword>
<gene>
    <name evidence="21" type="ORF">FEM48_Zijuj02G0013800</name>
</gene>
<dbReference type="CDD" id="cd00207">
    <property type="entry name" value="fer2"/>
    <property type="match status" value="1"/>
</dbReference>
<keyword evidence="13" id="KW-0073">Auxin biosynthesis</keyword>
<evidence type="ECO:0000256" key="6">
    <source>
        <dbReference type="ARBA" id="ARBA00022723"/>
    </source>
</evidence>
<dbReference type="GO" id="GO:0051537">
    <property type="term" value="F:2 iron, 2 sulfur cluster binding"/>
    <property type="evidence" value="ECO:0007669"/>
    <property type="project" value="UniProtKB-KW"/>
</dbReference>
<dbReference type="SUPFAM" id="SSF55447">
    <property type="entry name" value="CO dehydrogenase flavoprotein C-terminal domain-like"/>
    <property type="match status" value="1"/>
</dbReference>
<dbReference type="GO" id="GO:0009851">
    <property type="term" value="P:auxin biosynthetic process"/>
    <property type="evidence" value="ECO:0007669"/>
    <property type="project" value="UniProtKB-KW"/>
</dbReference>
<dbReference type="InterPro" id="IPR000674">
    <property type="entry name" value="Ald_Oxase/Xan_DH_a/b"/>
</dbReference>
<dbReference type="FunFam" id="3.30.365.10:FF:000001">
    <property type="entry name" value="Xanthine dehydrogenase oxidase"/>
    <property type="match status" value="1"/>
</dbReference>
<evidence type="ECO:0000313" key="21">
    <source>
        <dbReference type="EMBL" id="KAH7541875.1"/>
    </source>
</evidence>
<feature type="binding site" evidence="18">
    <location>
        <position position="808"/>
    </location>
    <ligand>
        <name>Mo-molybdopterin</name>
        <dbReference type="ChEBI" id="CHEBI:71302"/>
    </ligand>
    <ligandPart>
        <name>Mo</name>
        <dbReference type="ChEBI" id="CHEBI:28685"/>
    </ligandPart>
</feature>
<organism evidence="21 22">
    <name type="scientific">Ziziphus jujuba var. spinosa</name>
    <dbReference type="NCBI Taxonomy" id="714518"/>
    <lineage>
        <taxon>Eukaryota</taxon>
        <taxon>Viridiplantae</taxon>
        <taxon>Streptophyta</taxon>
        <taxon>Embryophyta</taxon>
        <taxon>Tracheophyta</taxon>
        <taxon>Spermatophyta</taxon>
        <taxon>Magnoliopsida</taxon>
        <taxon>eudicotyledons</taxon>
        <taxon>Gunneridae</taxon>
        <taxon>Pentapetalae</taxon>
        <taxon>rosids</taxon>
        <taxon>fabids</taxon>
        <taxon>Rosales</taxon>
        <taxon>Rhamnaceae</taxon>
        <taxon>Paliureae</taxon>
        <taxon>Ziziphus</taxon>
    </lineage>
</organism>
<keyword evidence="6 18" id="KW-0479">Metal-binding</keyword>
<feature type="binding site" evidence="18">
    <location>
        <position position="174"/>
    </location>
    <ligand>
        <name>[2Fe-2S] cluster</name>
        <dbReference type="ChEBI" id="CHEBI:190135"/>
        <label>2</label>
    </ligand>
</feature>
<evidence type="ECO:0000256" key="4">
    <source>
        <dbReference type="ARBA" id="ARBA00022630"/>
    </source>
</evidence>
<feature type="binding site" evidence="18">
    <location>
        <position position="63"/>
    </location>
    <ligand>
        <name>[2Fe-2S] cluster</name>
        <dbReference type="ChEBI" id="CHEBI:190135"/>
        <label>1</label>
    </ligand>
</feature>
<comment type="cofactor">
    <cofactor evidence="18">
        <name>[2Fe-2S] cluster</name>
        <dbReference type="ChEBI" id="CHEBI:190135"/>
    </cofactor>
    <text evidence="18">Binds 2 [2Fe-2S] clusters.</text>
</comment>
<dbReference type="Pfam" id="PF00941">
    <property type="entry name" value="FAD_binding_5"/>
    <property type="match status" value="1"/>
</dbReference>
<evidence type="ECO:0000256" key="2">
    <source>
        <dbReference type="ARBA" id="ARBA00006849"/>
    </source>
</evidence>
<dbReference type="InterPro" id="IPR016208">
    <property type="entry name" value="Ald_Oxase/xanthine_DH-like"/>
</dbReference>
<dbReference type="InterPro" id="IPR016169">
    <property type="entry name" value="FAD-bd_PCMH_sub2"/>
</dbReference>
<dbReference type="SUPFAM" id="SSF54665">
    <property type="entry name" value="CO dehydrogenase molybdoprotein N-domain-like"/>
    <property type="match status" value="1"/>
</dbReference>
<dbReference type="GO" id="GO:0009688">
    <property type="term" value="P:abscisic acid biosynthetic process"/>
    <property type="evidence" value="ECO:0007669"/>
    <property type="project" value="UniProtKB-KW"/>
</dbReference>
<dbReference type="Pfam" id="PF03450">
    <property type="entry name" value="CO_deh_flav_C"/>
    <property type="match status" value="1"/>
</dbReference>
<sequence length="1685" mass="185517">MAVETERKTGTLVFAVNGKRFELPTVDPSTTLLEFLRSQTPFKSVKLSCGEGSVFYSGGCGACVVLLSKYDPELDKVEDCTISSCLTLLCNINRCSITTSEGLGNSKDGFHPIHQRFAGFHASQCGFCTPGMCVSLFGALVNAEKTNRLEAPPGFSKLTVSEAEKAVAGNLCRCTGYRPIADACKSLAADVDIEDLGFNSFWRKEDIKEVKKSKLPLYDRNNEICTFPEFLKKEIRSVISLDSERYNWYSPASVGELRNLLKVNKGTEMKVVVSNTGTGYYKELERYETYIDLKHIPELSILRIDQTGVEIGAAVTISKVIEALKNEIRHDFNPSDENVFRKLANHMEKVASGFIRNTASVGGNLVMAQRKHFPSDIATILLAVDSVVDIMNGHQFERITLEEFLLRPPLDINSVLIRVKIPSVRKVFPENNTILIFETYRAAPRPLGRALAFLNAAFLAEVSPCETSDGILVNHCQLAFGAYGTKHAIRARRVEEFLTGKILNAEVLYEAIKLVRATVVPEGGTANPAYRSSLASGFLFEFFSSLIESDAEITNSVLNGYKSNSLVKQSNIGQNYGQFQSNKIPTLLSSSKQVLELSKRYHPVGEPIAKSGAAIQASGEAVYVDDIPSPTNCLHGAFIYSTKPLAWVRSMNVNSGPHPDGVAAVISHKDIPEHGENIGSHFSFGIEPLFADDLTQCAGQRLAFVVADTQKHADRAANNAVVNYGMENLEQPILSVEEAVERSSFFEVPPSIYPKPVGDISAGMAEADHKIISAEIKLGSQYYFYMETQTALAVPDEDNCIVIYSSTQIPEHAHSIIARCLGIPEHNIRVLTRRVGGGFGGKAIPSMPVAAACALAAHKLGRPVRMYMNRKTDMVTTGGRHPIKITYTVGFKSDGKITALELDMLIDAGISPDLSPLMPHAILSALQKYDWGALSFDIKLCKTNNVSKTAMRAPGDVQGSFIAEAIIEHVASTLSLEVDSVRNVNLHKYNSLKLFYQNSAGDPLEYTLPSIWDKLSVSSSFNRRIKMVKEFNRYNKWKKRGISRVPIIYEVSVRQAPGRVSILKDGSIVIEVGGIEIGQGLWTKVKQMAAFALDSVLSNGDEDLLDRMRVIQADTLSLIQGGMTAGSTTSESSCEAVRLCCNILVERLTPFKKRLQEQMGPIKWETLISQAHLQSVNLAASSFYVPDAASSLYLNYGAAVEVNLLTGETTILQVDILYDCGQSLNPAVDLGQIEGSFVQGIGFFMSEEWLTNSDGLLVTDSTWTYKIPSIDTIPKQFNVEILNSSHHEKRVLSSKASGEPPLLLAVSVHCATRAAVKEARKQLLSWSVRDDSQSIFQLNVPATMPIVKELCGLDIVENTISLCLFNFQNAGAQQSVNLSASSSCVPDALSNSYLKLCCSTSREPQLLLAVKSVVLQEMPLKKQEARKQLLSWRDQDKSEYGVNWRDVFEGEFLVKEIKSGISLDSKRYNSYTPASVEELEDLLKVNEGTKMKIVVCNTGVEIGAAVTISKIVETLKNEKQQEFPLTDEIVLKKKKKKKNLPTIWRKLLQGQSEIHRRITLEEFLERPPLDFDSVLLNVDVLYEAIKLVKTAMVPVRMCLNRKTNMIITGGRHPLKIAYAVRFKCDGKITALQLDILTDAGITLDIGPADMQSVNLSACSFYVPDTSSNAYLNYGAAVSEASFTYS</sequence>
<dbReference type="FunFam" id="3.10.20.30:FF:000012">
    <property type="entry name" value="Xanthine dehydrogenase/oxidase"/>
    <property type="match status" value="1"/>
</dbReference>
<dbReference type="InterPro" id="IPR037165">
    <property type="entry name" value="AldOxase/xan_DH_Mopterin-bd_sf"/>
</dbReference>
<dbReference type="Gene3D" id="3.30.465.10">
    <property type="match status" value="1"/>
</dbReference>
<evidence type="ECO:0000256" key="15">
    <source>
        <dbReference type="ARBA" id="ARBA00067017"/>
    </source>
</evidence>
<dbReference type="SUPFAM" id="SSF54292">
    <property type="entry name" value="2Fe-2S ferredoxin-like"/>
    <property type="match status" value="1"/>
</dbReference>
<feature type="binding site" evidence="18">
    <location>
        <position position="85"/>
    </location>
    <ligand>
        <name>[2Fe-2S] cluster</name>
        <dbReference type="ChEBI" id="CHEBI:190135"/>
        <label>1</label>
    </ligand>
</feature>
<keyword evidence="5 18" id="KW-0001">2Fe-2S</keyword>
<feature type="domain" description="FAD-binding PCMH-type" evidence="20">
    <location>
        <begin position="241"/>
        <end position="426"/>
    </location>
</feature>
<dbReference type="InterPro" id="IPR036856">
    <property type="entry name" value="Ald_Oxase/Xan_DH_a/b_sf"/>
</dbReference>
<dbReference type="Gene3D" id="1.10.150.120">
    <property type="entry name" value="[2Fe-2S]-binding domain"/>
    <property type="match status" value="1"/>
</dbReference>
<keyword evidence="12" id="KW-0520">NAD</keyword>
<dbReference type="Proteomes" id="UP000813462">
    <property type="component" value="Unassembled WGS sequence"/>
</dbReference>
<dbReference type="InterPro" id="IPR002888">
    <property type="entry name" value="2Fe-2S-bd"/>
</dbReference>
<evidence type="ECO:0000256" key="9">
    <source>
        <dbReference type="ARBA" id="ARBA00023002"/>
    </source>
</evidence>
<feature type="binding site" evidence="17">
    <location>
        <position position="376"/>
    </location>
    <ligand>
        <name>FAD</name>
        <dbReference type="ChEBI" id="CHEBI:57692"/>
    </ligand>
</feature>
<accession>A0A978VST0</accession>
<dbReference type="InterPro" id="IPR046867">
    <property type="entry name" value="AldOxase/xan_DH_MoCoBD2"/>
</dbReference>
<dbReference type="InterPro" id="IPR036010">
    <property type="entry name" value="2Fe-2S_ferredoxin-like_sf"/>
</dbReference>
<feature type="binding site" evidence="18">
    <location>
        <position position="49"/>
    </location>
    <ligand>
        <name>[2Fe-2S] cluster</name>
        <dbReference type="ChEBI" id="CHEBI:190135"/>
        <label>1</label>
    </ligand>
</feature>
<dbReference type="EC" id="1.2.3.7" evidence="15"/>
<dbReference type="SMART" id="SM01008">
    <property type="entry name" value="Ald_Xan_dh_C"/>
    <property type="match status" value="1"/>
</dbReference>
<evidence type="ECO:0000313" key="22">
    <source>
        <dbReference type="Proteomes" id="UP000813462"/>
    </source>
</evidence>